<protein>
    <recommendedName>
        <fullName evidence="4">Paeninodin family lasso peptide</fullName>
    </recommendedName>
</protein>
<evidence type="ECO:0000313" key="2">
    <source>
        <dbReference type="EMBL" id="NHZ39957.1"/>
    </source>
</evidence>
<feature type="region of interest" description="Disordered" evidence="1">
    <location>
        <begin position="1"/>
        <end position="61"/>
    </location>
</feature>
<comment type="caution">
    <text evidence="2">The sequence shown here is derived from an EMBL/GenBank/DDBJ whole genome shotgun (WGS) entry which is preliminary data.</text>
</comment>
<accession>A0ABX0LZG7</accession>
<dbReference type="EMBL" id="VVIW01000003">
    <property type="protein sequence ID" value="NHZ39957.1"/>
    <property type="molecule type" value="Genomic_DNA"/>
</dbReference>
<proteinExistence type="predicted"/>
<organism evidence="2 3">
    <name type="scientific">Massilia aquatica</name>
    <dbReference type="NCBI Taxonomy" id="2609000"/>
    <lineage>
        <taxon>Bacteria</taxon>
        <taxon>Pseudomonadati</taxon>
        <taxon>Pseudomonadota</taxon>
        <taxon>Betaproteobacteria</taxon>
        <taxon>Burkholderiales</taxon>
        <taxon>Oxalobacteraceae</taxon>
        <taxon>Telluria group</taxon>
        <taxon>Massilia</taxon>
    </lineage>
</organism>
<sequence>MRALNMTELDYVSGGDGDGNANDNAGNNGTVGPNPGSGPVNPPFIPTEPWVDSDGNINFPP</sequence>
<evidence type="ECO:0000313" key="3">
    <source>
        <dbReference type="Proteomes" id="UP000819052"/>
    </source>
</evidence>
<name>A0ABX0LZG7_9BURK</name>
<dbReference type="Proteomes" id="UP000819052">
    <property type="component" value="Unassembled WGS sequence"/>
</dbReference>
<feature type="compositionally biased region" description="Low complexity" evidence="1">
    <location>
        <begin position="19"/>
        <end position="39"/>
    </location>
</feature>
<dbReference type="RefSeq" id="WP_167075818.1">
    <property type="nucleotide sequence ID" value="NZ_VVIW01000003.1"/>
</dbReference>
<evidence type="ECO:0000256" key="1">
    <source>
        <dbReference type="SAM" id="MobiDB-lite"/>
    </source>
</evidence>
<reference evidence="2 3" key="1">
    <citation type="submission" date="2019-09" db="EMBL/GenBank/DDBJ databases">
        <title>Taxonomy of Antarctic Massilia spp.: description of Massilia rubra sp. nov., Massilia aquatica sp. nov., Massilia mucilaginosa sp. nov., Massilia frigida sp. nov. isolated from streams, lakes and regoliths.</title>
        <authorList>
            <person name="Holochova P."/>
            <person name="Sedlacek I."/>
            <person name="Kralova S."/>
            <person name="Maslanova I."/>
            <person name="Busse H.-J."/>
            <person name="Stankova E."/>
            <person name="Vrbovska V."/>
            <person name="Kovarovic V."/>
            <person name="Bartak M."/>
            <person name="Svec P."/>
            <person name="Pantucek R."/>
        </authorList>
    </citation>
    <scope>NUCLEOTIDE SEQUENCE [LARGE SCALE GENOMIC DNA]</scope>
    <source>
        <strain evidence="2 3">CCM 8693</strain>
    </source>
</reference>
<evidence type="ECO:0008006" key="4">
    <source>
        <dbReference type="Google" id="ProtNLM"/>
    </source>
</evidence>
<keyword evidence="3" id="KW-1185">Reference proteome</keyword>
<gene>
    <name evidence="2" type="ORF">F1609_07260</name>
</gene>